<dbReference type="GO" id="GO:0016787">
    <property type="term" value="F:hydrolase activity"/>
    <property type="evidence" value="ECO:0007669"/>
    <property type="project" value="UniProtKB-KW"/>
</dbReference>
<dbReference type="Pfam" id="PF13507">
    <property type="entry name" value="GATase_5"/>
    <property type="match status" value="1"/>
</dbReference>
<evidence type="ECO:0000256" key="7">
    <source>
        <dbReference type="ARBA" id="ARBA00022962"/>
    </source>
</evidence>
<dbReference type="SMART" id="SM01211">
    <property type="entry name" value="GATase_5"/>
    <property type="match status" value="1"/>
</dbReference>
<dbReference type="GO" id="GO:0004642">
    <property type="term" value="F:phosphoribosylformylglycinamidine synthase activity"/>
    <property type="evidence" value="ECO:0007669"/>
    <property type="project" value="InterPro"/>
</dbReference>
<keyword evidence="5" id="KW-0378">Hydrolase</keyword>
<dbReference type="CDD" id="cd01740">
    <property type="entry name" value="GATase1_FGAR_AT"/>
    <property type="match status" value="1"/>
</dbReference>
<evidence type="ECO:0000256" key="4">
    <source>
        <dbReference type="ARBA" id="ARBA00022755"/>
    </source>
</evidence>
<evidence type="ECO:0000256" key="5">
    <source>
        <dbReference type="ARBA" id="ARBA00022801"/>
    </source>
</evidence>
<dbReference type="PANTHER" id="PTHR10099:SF1">
    <property type="entry name" value="PHOSPHORIBOSYLFORMYLGLYCINAMIDINE SYNTHASE"/>
    <property type="match status" value="1"/>
</dbReference>
<reference evidence="8 9" key="1">
    <citation type="journal article" date="2016" name="Nat. Commun.">
        <title>Thousands of microbial genomes shed light on interconnected biogeochemical processes in an aquifer system.</title>
        <authorList>
            <person name="Anantharaman K."/>
            <person name="Brown C.T."/>
            <person name="Hug L.A."/>
            <person name="Sharon I."/>
            <person name="Castelle C.J."/>
            <person name="Probst A.J."/>
            <person name="Thomas B.C."/>
            <person name="Singh A."/>
            <person name="Wilkins M.J."/>
            <person name="Karaoz U."/>
            <person name="Brodie E.L."/>
            <person name="Williams K.H."/>
            <person name="Hubbard S.S."/>
            <person name="Banfield J.F."/>
        </authorList>
    </citation>
    <scope>NUCLEOTIDE SEQUENCE [LARGE SCALE GENOMIC DNA]</scope>
</reference>
<dbReference type="AlphaFoldDB" id="A0A1F6WAW7"/>
<dbReference type="PROSITE" id="PS51273">
    <property type="entry name" value="GATASE_TYPE_1"/>
    <property type="match status" value="1"/>
</dbReference>
<dbReference type="EMBL" id="MFUJ01000031">
    <property type="protein sequence ID" value="OGI79048.1"/>
    <property type="molecule type" value="Genomic_DNA"/>
</dbReference>
<dbReference type="GO" id="GO:0005524">
    <property type="term" value="F:ATP binding"/>
    <property type="evidence" value="ECO:0007669"/>
    <property type="project" value="UniProtKB-KW"/>
</dbReference>
<dbReference type="PANTHER" id="PTHR10099">
    <property type="entry name" value="PHOSPHORIBOSYLFORMYLGLYCINAMIDINE SYNTHASE"/>
    <property type="match status" value="1"/>
</dbReference>
<dbReference type="InterPro" id="IPR010075">
    <property type="entry name" value="PRibForGlyAmidine_synth_PurQ"/>
</dbReference>
<dbReference type="SUPFAM" id="SSF52317">
    <property type="entry name" value="Class I glutamine amidotransferase-like"/>
    <property type="match status" value="1"/>
</dbReference>
<proteinExistence type="predicted"/>
<evidence type="ECO:0000256" key="2">
    <source>
        <dbReference type="ARBA" id="ARBA00022598"/>
    </source>
</evidence>
<organism evidence="8 9">
    <name type="scientific">Candidatus Nomurabacteria bacterium RIFCSPHIGHO2_12_FULL_37_29</name>
    <dbReference type="NCBI Taxonomy" id="1801759"/>
    <lineage>
        <taxon>Bacteria</taxon>
        <taxon>Candidatus Nomuraibacteriota</taxon>
    </lineage>
</organism>
<name>A0A1F6WAW7_9BACT</name>
<accession>A0A1F6WAW7</accession>
<keyword evidence="6" id="KW-0067">ATP-binding</keyword>
<protein>
    <submittedName>
        <fullName evidence="8">Uncharacterized protein</fullName>
    </submittedName>
</protein>
<dbReference type="GO" id="GO:0006189">
    <property type="term" value="P:'de novo' IMP biosynthetic process"/>
    <property type="evidence" value="ECO:0007669"/>
    <property type="project" value="InterPro"/>
</dbReference>
<comment type="caution">
    <text evidence="8">The sequence shown here is derived from an EMBL/GenBank/DDBJ whole genome shotgun (WGS) entry which is preliminary data.</text>
</comment>
<evidence type="ECO:0000313" key="9">
    <source>
        <dbReference type="Proteomes" id="UP000177052"/>
    </source>
</evidence>
<keyword evidence="1" id="KW-0963">Cytoplasm</keyword>
<keyword evidence="7" id="KW-0315">Glutamine amidotransferase</keyword>
<dbReference type="Proteomes" id="UP000177052">
    <property type="component" value="Unassembled WGS sequence"/>
</dbReference>
<evidence type="ECO:0000256" key="6">
    <source>
        <dbReference type="ARBA" id="ARBA00022840"/>
    </source>
</evidence>
<sequence>MGNNKYIRQAQYLRPKIIIMSGYGLNCEEETKFAFESAGGMADIVHINDLIAKPKMLFKYQILVFPGGFSYGDDTGSGKAYANKFKNHLAEELREFLSGRTLAIGICNGFQIMTNLSILPGALTYNKNGKYIDRWVDLATSLQGSGESRKVFKSPWLKGIKKISLPIAHGEGHYVIDKKEYRKMKTNKDIAFVYTKGEICKFQNLEKNPNGSDYDIAGVLAYNGRVLGLMPHPERAMFSHQSPLWYKNKKIPKDGKGLQIFKNAINYFRK</sequence>
<evidence type="ECO:0000256" key="1">
    <source>
        <dbReference type="ARBA" id="ARBA00022490"/>
    </source>
</evidence>
<dbReference type="InterPro" id="IPR029062">
    <property type="entry name" value="Class_I_gatase-like"/>
</dbReference>
<dbReference type="GO" id="GO:0005737">
    <property type="term" value="C:cytoplasm"/>
    <property type="evidence" value="ECO:0007669"/>
    <property type="project" value="TreeGrafter"/>
</dbReference>
<keyword evidence="4" id="KW-0658">Purine biosynthesis</keyword>
<evidence type="ECO:0000256" key="3">
    <source>
        <dbReference type="ARBA" id="ARBA00022741"/>
    </source>
</evidence>
<gene>
    <name evidence="8" type="ORF">A3F19_03300</name>
</gene>
<dbReference type="PIRSF" id="PIRSF001586">
    <property type="entry name" value="FGAM_synth_I"/>
    <property type="match status" value="1"/>
</dbReference>
<evidence type="ECO:0000313" key="8">
    <source>
        <dbReference type="EMBL" id="OGI79048.1"/>
    </source>
</evidence>
<dbReference type="Gene3D" id="3.40.50.880">
    <property type="match status" value="1"/>
</dbReference>
<keyword evidence="3" id="KW-0547">Nucleotide-binding</keyword>
<keyword evidence="2" id="KW-0436">Ligase</keyword>